<dbReference type="EMBL" id="OU015569">
    <property type="protein sequence ID" value="CAG5098853.1"/>
    <property type="molecule type" value="Genomic_DNA"/>
</dbReference>
<dbReference type="PANTHER" id="PTHR11835:SF60">
    <property type="entry name" value="ISOCITRATE DEHYDROGENASE [NAD] SUBUNIT, MITOCHONDRIAL"/>
    <property type="match status" value="1"/>
</dbReference>
<comment type="similarity">
    <text evidence="1">Belongs to the isocitrate and isopropylmalate dehydrogenases family.</text>
</comment>
<protein>
    <submittedName>
        <fullName evidence="5">Oidioi.mRNA.OKI2018_I69.XSR.g16037.t1.cds</fullName>
    </submittedName>
</protein>
<dbReference type="PANTHER" id="PTHR11835">
    <property type="entry name" value="DECARBOXYLATING DEHYDROGENASES-ISOCITRATE, ISOPROPYLMALATE, TARTRATE"/>
    <property type="match status" value="1"/>
</dbReference>
<dbReference type="InterPro" id="IPR024084">
    <property type="entry name" value="IsoPropMal-DH-like_dom"/>
</dbReference>
<sequence length="313" mass="34586">MMLKSVASRVIARNACYGGRHTVTLIPGDGIGPEMCGEVTKTIEMLGAPVDFETVQLEGTSELTEAMNSITRNKVCMKGNVVTQWPVYTSRNLQLRHDLDLYANVVHAQSFSSLDTRHKNLDVVCIRENTEGEYSAMSHEAIPGLVESLKVCTRTATERIARFAFNYADQWGRKKVTCVHKANIMKKGDGLFRKVCAEVALEYPHIEYDDIIVDNCTMQLVSRPEQFDVMVMPNLYGNIISNMLCGLVGGPGLVSGGNFNDTNGMAVFEQATRNAGRKIAGKNMANPTAYLVATSKDCNYAHGANAHFRTYWL</sequence>
<evidence type="ECO:0000259" key="4">
    <source>
        <dbReference type="SMART" id="SM01329"/>
    </source>
</evidence>
<dbReference type="SUPFAM" id="SSF53659">
    <property type="entry name" value="Isocitrate/Isopropylmalate dehydrogenase-like"/>
    <property type="match status" value="1"/>
</dbReference>
<feature type="domain" description="Isopropylmalate dehydrogenase-like" evidence="4">
    <location>
        <begin position="22"/>
        <end position="313"/>
    </location>
</feature>
<dbReference type="Proteomes" id="UP001158576">
    <property type="component" value="Chromosome XSR"/>
</dbReference>
<accession>A0ABN7SJ11</accession>
<proteinExistence type="inferred from homology"/>
<name>A0ABN7SJ11_OIKDI</name>
<dbReference type="Gene3D" id="3.40.718.10">
    <property type="entry name" value="Isopropylmalate Dehydrogenase"/>
    <property type="match status" value="1"/>
</dbReference>
<keyword evidence="3" id="KW-0816">Tricarboxylic acid cycle</keyword>
<organism evidence="5 6">
    <name type="scientific">Oikopleura dioica</name>
    <name type="common">Tunicate</name>
    <dbReference type="NCBI Taxonomy" id="34765"/>
    <lineage>
        <taxon>Eukaryota</taxon>
        <taxon>Metazoa</taxon>
        <taxon>Chordata</taxon>
        <taxon>Tunicata</taxon>
        <taxon>Appendicularia</taxon>
        <taxon>Copelata</taxon>
        <taxon>Oikopleuridae</taxon>
        <taxon>Oikopleura</taxon>
    </lineage>
</organism>
<dbReference type="SMART" id="SM01329">
    <property type="entry name" value="Iso_dh"/>
    <property type="match status" value="1"/>
</dbReference>
<dbReference type="Pfam" id="PF00180">
    <property type="entry name" value="Iso_dh"/>
    <property type="match status" value="1"/>
</dbReference>
<evidence type="ECO:0000256" key="1">
    <source>
        <dbReference type="ARBA" id="ARBA00007769"/>
    </source>
</evidence>
<keyword evidence="6" id="KW-1185">Reference proteome</keyword>
<comment type="subunit">
    <text evidence="2">Heterooligomer of subunits alpha (IDH3A), beta (IDH3B), and gamma (IDH3G) in the apparent ratio of 2:1:1. The heterodimer containing one IDH3A and one IDH3B subunit and the heterodimer containing one IDH3A and one IDH3G subunit assemble into a heterotetramer (which contains two subunits of IDH3A, one of IDH3B and one of IDH3G) and further into the heterooctamer.</text>
</comment>
<evidence type="ECO:0000313" key="6">
    <source>
        <dbReference type="Proteomes" id="UP001158576"/>
    </source>
</evidence>
<evidence type="ECO:0000256" key="2">
    <source>
        <dbReference type="ARBA" id="ARBA00011525"/>
    </source>
</evidence>
<gene>
    <name evidence="5" type="ORF">OKIOD_LOCUS7595</name>
</gene>
<evidence type="ECO:0000313" key="5">
    <source>
        <dbReference type="EMBL" id="CAG5098853.1"/>
    </source>
</evidence>
<evidence type="ECO:0000256" key="3">
    <source>
        <dbReference type="ARBA" id="ARBA00022532"/>
    </source>
</evidence>
<reference evidence="5 6" key="1">
    <citation type="submission" date="2021-04" db="EMBL/GenBank/DDBJ databases">
        <authorList>
            <person name="Bliznina A."/>
        </authorList>
    </citation>
    <scope>NUCLEOTIDE SEQUENCE [LARGE SCALE GENOMIC DNA]</scope>
</reference>